<reference evidence="1" key="1">
    <citation type="journal article" date="2014" name="Int. J. Syst. Evol. Microbiol.">
        <title>Complete genome sequence of Corynebacterium casei LMG S-19264T (=DSM 44701T), isolated from a smear-ripened cheese.</title>
        <authorList>
            <consortium name="US DOE Joint Genome Institute (JGI-PGF)"/>
            <person name="Walter F."/>
            <person name="Albersmeier A."/>
            <person name="Kalinowski J."/>
            <person name="Ruckert C."/>
        </authorList>
    </citation>
    <scope>NUCLEOTIDE SEQUENCE</scope>
    <source>
        <strain evidence="1">VKM B-1513</strain>
    </source>
</reference>
<keyword evidence="2" id="KW-1185">Reference proteome</keyword>
<evidence type="ECO:0000313" key="2">
    <source>
        <dbReference type="Proteomes" id="UP001143486"/>
    </source>
</evidence>
<comment type="caution">
    <text evidence="1">The sequence shown here is derived from an EMBL/GenBank/DDBJ whole genome shotgun (WGS) entry which is preliminary data.</text>
</comment>
<dbReference type="InterPro" id="IPR025638">
    <property type="entry name" value="DUF4336"/>
</dbReference>
<evidence type="ECO:0008006" key="3">
    <source>
        <dbReference type="Google" id="ProtNLM"/>
    </source>
</evidence>
<dbReference type="SUPFAM" id="SSF56281">
    <property type="entry name" value="Metallo-hydrolase/oxidoreductase"/>
    <property type="match status" value="1"/>
</dbReference>
<dbReference type="Proteomes" id="UP001143486">
    <property type="component" value="Unassembled WGS sequence"/>
</dbReference>
<proteinExistence type="predicted"/>
<accession>A0A9W6IN30</accession>
<dbReference type="AlphaFoldDB" id="A0A9W6IN30"/>
<sequence length="228" mass="24978">MLETLADDIWIAGGPTVTGAGGFRYPTRMALVRLADGGLFVWSPVALDDTLRAEVDALGPVTHIVAPNSLHHLFIADWAAAWPEARVHAAPGLAKTRPGLTFHATLGDTPDPAWAGTLDQVVMRGNAITTETVFFHRPSGTVIVTDLIQHLPDDWFSGWRRLIAKWDRMTGPEPAVPRKFRLAFTNRKAARAARDRLLAWPAERLVMAHGAPVTEDAAGLLRRAFSWL</sequence>
<reference evidence="1" key="2">
    <citation type="submission" date="2023-01" db="EMBL/GenBank/DDBJ databases">
        <authorList>
            <person name="Sun Q."/>
            <person name="Evtushenko L."/>
        </authorList>
    </citation>
    <scope>NUCLEOTIDE SEQUENCE</scope>
    <source>
        <strain evidence="1">VKM B-1513</strain>
    </source>
</reference>
<gene>
    <name evidence="1" type="ORF">GCM10017621_20570</name>
</gene>
<dbReference type="RefSeq" id="WP_271186916.1">
    <property type="nucleotide sequence ID" value="NZ_BSFE01000005.1"/>
</dbReference>
<dbReference type="PANTHER" id="PTHR33835">
    <property type="entry name" value="YALI0C07656P"/>
    <property type="match status" value="1"/>
</dbReference>
<dbReference type="InterPro" id="IPR036866">
    <property type="entry name" value="RibonucZ/Hydroxyglut_hydro"/>
</dbReference>
<organism evidence="1 2">
    <name type="scientific">Maricaulis virginensis</name>
    <dbReference type="NCBI Taxonomy" id="144022"/>
    <lineage>
        <taxon>Bacteria</taxon>
        <taxon>Pseudomonadati</taxon>
        <taxon>Pseudomonadota</taxon>
        <taxon>Alphaproteobacteria</taxon>
        <taxon>Maricaulales</taxon>
        <taxon>Maricaulaceae</taxon>
        <taxon>Maricaulis</taxon>
    </lineage>
</organism>
<dbReference type="PANTHER" id="PTHR33835:SF1">
    <property type="entry name" value="METALLO-BETA-LACTAMASE DOMAIN-CONTAINING PROTEIN"/>
    <property type="match status" value="1"/>
</dbReference>
<name>A0A9W6IN30_9PROT</name>
<dbReference type="EMBL" id="BSFE01000005">
    <property type="protein sequence ID" value="GLK52549.1"/>
    <property type="molecule type" value="Genomic_DNA"/>
</dbReference>
<protein>
    <recommendedName>
        <fullName evidence="3">DUF4336 domain-containing protein</fullName>
    </recommendedName>
</protein>
<dbReference type="Pfam" id="PF14234">
    <property type="entry name" value="DUF4336"/>
    <property type="match status" value="1"/>
</dbReference>
<evidence type="ECO:0000313" key="1">
    <source>
        <dbReference type="EMBL" id="GLK52549.1"/>
    </source>
</evidence>